<comment type="similarity">
    <text evidence="2 16">Belongs to the eukaryotic GTase family.</text>
</comment>
<dbReference type="InterPro" id="IPR013846">
    <property type="entry name" value="mRNA_cap_enzyme_C"/>
</dbReference>
<dbReference type="AlphaFoldDB" id="A0AAF0JF83"/>
<keyword evidence="11 16" id="KW-0539">Nucleus</keyword>
<accession>A0AAF0JF83</accession>
<feature type="compositionally biased region" description="Low complexity" evidence="18">
    <location>
        <begin position="412"/>
        <end position="422"/>
    </location>
</feature>
<feature type="region of interest" description="Disordered" evidence="18">
    <location>
        <begin position="385"/>
        <end position="422"/>
    </location>
</feature>
<dbReference type="InterPro" id="IPR012310">
    <property type="entry name" value="DNA_ligase_ATP-dep_cent"/>
</dbReference>
<evidence type="ECO:0000256" key="17">
    <source>
        <dbReference type="PIRSR" id="PIRSR036959-1"/>
    </source>
</evidence>
<evidence type="ECO:0000256" key="4">
    <source>
        <dbReference type="ARBA" id="ARBA00019171"/>
    </source>
</evidence>
<feature type="domain" description="ATP-dependent DNA ligase family profile" evidence="19">
    <location>
        <begin position="131"/>
        <end position="242"/>
    </location>
</feature>
<dbReference type="EC" id="2.7.7.50" evidence="3 16"/>
<dbReference type="InterPro" id="IPR051029">
    <property type="entry name" value="mRNA_Capping_Enz/RNA_Phosphat"/>
</dbReference>
<dbReference type="Gene3D" id="2.40.50.140">
    <property type="entry name" value="Nucleic acid-binding proteins"/>
    <property type="match status" value="1"/>
</dbReference>
<dbReference type="CDD" id="cd07895">
    <property type="entry name" value="Adenylation_mRNA_capping"/>
    <property type="match status" value="1"/>
</dbReference>
<evidence type="ECO:0000256" key="14">
    <source>
        <dbReference type="ARBA" id="ARBA00044624"/>
    </source>
</evidence>
<keyword evidence="5 16" id="KW-0507">mRNA processing</keyword>
<dbReference type="GO" id="GO:0003910">
    <property type="term" value="F:DNA ligase (ATP) activity"/>
    <property type="evidence" value="ECO:0007669"/>
    <property type="project" value="InterPro"/>
</dbReference>
<dbReference type="SUPFAM" id="SSF56091">
    <property type="entry name" value="DNA ligase/mRNA capping enzyme, catalytic domain"/>
    <property type="match status" value="1"/>
</dbReference>
<dbReference type="EMBL" id="CP118378">
    <property type="protein sequence ID" value="WFD44473.1"/>
    <property type="molecule type" value="Genomic_DNA"/>
</dbReference>
<dbReference type="InterPro" id="IPR001339">
    <property type="entry name" value="mRNA_cap_enzyme_adenylation"/>
</dbReference>
<dbReference type="Proteomes" id="UP001214628">
    <property type="component" value="Chromosome 4"/>
</dbReference>
<evidence type="ECO:0000256" key="8">
    <source>
        <dbReference type="ARBA" id="ARBA00022741"/>
    </source>
</evidence>
<comment type="subcellular location">
    <subcellularLocation>
        <location evidence="1 16">Nucleus</location>
    </subcellularLocation>
</comment>
<keyword evidence="9 16" id="KW-0506">mRNA capping</keyword>
<evidence type="ECO:0000256" key="1">
    <source>
        <dbReference type="ARBA" id="ARBA00004123"/>
    </source>
</evidence>
<dbReference type="GO" id="GO:0006310">
    <property type="term" value="P:DNA recombination"/>
    <property type="evidence" value="ECO:0007669"/>
    <property type="project" value="InterPro"/>
</dbReference>
<dbReference type="GO" id="GO:0006370">
    <property type="term" value="P:7-methylguanosine mRNA capping"/>
    <property type="evidence" value="ECO:0007669"/>
    <property type="project" value="UniProtKB-KW"/>
</dbReference>
<evidence type="ECO:0000259" key="19">
    <source>
        <dbReference type="PROSITE" id="PS50160"/>
    </source>
</evidence>
<proteinExistence type="inferred from homology"/>
<keyword evidence="8 16" id="KW-0547">Nucleotide-binding</keyword>
<evidence type="ECO:0000256" key="16">
    <source>
        <dbReference type="PIRNR" id="PIRNR036959"/>
    </source>
</evidence>
<evidence type="ECO:0000256" key="2">
    <source>
        <dbReference type="ARBA" id="ARBA00010237"/>
    </source>
</evidence>
<dbReference type="PANTHER" id="PTHR10367">
    <property type="entry name" value="MRNA-CAPPING ENZYME"/>
    <property type="match status" value="1"/>
</dbReference>
<dbReference type="GO" id="GO:0031533">
    <property type="term" value="C:mRNA capping enzyme complex"/>
    <property type="evidence" value="ECO:0007669"/>
    <property type="project" value="InterPro"/>
</dbReference>
<evidence type="ECO:0000256" key="3">
    <source>
        <dbReference type="ARBA" id="ARBA00012475"/>
    </source>
</evidence>
<evidence type="ECO:0000256" key="7">
    <source>
        <dbReference type="ARBA" id="ARBA00022695"/>
    </source>
</evidence>
<dbReference type="GO" id="GO:0005525">
    <property type="term" value="F:GTP binding"/>
    <property type="evidence" value="ECO:0007669"/>
    <property type="project" value="UniProtKB-KW"/>
</dbReference>
<dbReference type="InterPro" id="IPR017075">
    <property type="entry name" value="mRNA_cap_enzyme_alpha"/>
</dbReference>
<evidence type="ECO:0000256" key="10">
    <source>
        <dbReference type="ARBA" id="ARBA00023134"/>
    </source>
</evidence>
<dbReference type="Gene3D" id="3.30.470.30">
    <property type="entry name" value="DNA ligase/mRNA capping enzyme"/>
    <property type="match status" value="1"/>
</dbReference>
<sequence>MTTVPTIPGVQVPEGDQLMFLRAHVRDLCGTRNSRFPGAQPVSFNKSSLDLLLTTDFWVCEKSDGQRVLVLIVVPPATGQQEVFLIDRKNNYYYVNNLVFPHHESKPDQFGRPTRLRTDTLLDGELVIDSIAPGQTKLRLLLFDCLVIDGENIMRKELGRRYGRLRMNLLPPYQNHLKADRMAQFVAPFEVQVKHMDLAYGIEAVLEALKNNIQHESDGLIFTNYNSGYTCGTDQNILKWKPPQDNTIDFKLQLFFPADLTKNPQGSVCDLTAKPFFQLLQHVKNDEHEEFDYLDMSQEEWTRWKQSGTQLDDAIVECAWRPRHGGSPGEFTWHITRIRNDKHTANHKSTVSRILKSIQDGVEQEELLELAPQIRDAWKTPDRVKNRNRVSASAQAIHTDCRYKQGPKPPMRRGGMPNLIRR</sequence>
<evidence type="ECO:0000256" key="12">
    <source>
        <dbReference type="ARBA" id="ARBA00029909"/>
    </source>
</evidence>
<keyword evidence="6 16" id="KW-0808">Transferase</keyword>
<dbReference type="PIRSF" id="PIRSF036959">
    <property type="entry name" value="mRNA_cap_alpha"/>
    <property type="match status" value="1"/>
</dbReference>
<evidence type="ECO:0000256" key="13">
    <source>
        <dbReference type="ARBA" id="ARBA00030702"/>
    </source>
</evidence>
<gene>
    <name evidence="20" type="primary">CEG1</name>
    <name evidence="20" type="ORF">MPSI1_003141</name>
</gene>
<dbReference type="SUPFAM" id="SSF50249">
    <property type="entry name" value="Nucleic acid-binding proteins"/>
    <property type="match status" value="1"/>
</dbReference>
<evidence type="ECO:0000256" key="15">
    <source>
        <dbReference type="ARBA" id="ARBA00047082"/>
    </source>
</evidence>
<dbReference type="GO" id="GO:0004484">
    <property type="term" value="F:mRNA guanylyltransferase activity"/>
    <property type="evidence" value="ECO:0007669"/>
    <property type="project" value="UniProtKB-EC"/>
</dbReference>
<dbReference type="GO" id="GO:0005524">
    <property type="term" value="F:ATP binding"/>
    <property type="evidence" value="ECO:0007669"/>
    <property type="project" value="InterPro"/>
</dbReference>
<organism evidence="20 21">
    <name type="scientific">Malassezia psittaci</name>
    <dbReference type="NCBI Taxonomy" id="1821823"/>
    <lineage>
        <taxon>Eukaryota</taxon>
        <taxon>Fungi</taxon>
        <taxon>Dikarya</taxon>
        <taxon>Basidiomycota</taxon>
        <taxon>Ustilaginomycotina</taxon>
        <taxon>Malasseziomycetes</taxon>
        <taxon>Malasseziales</taxon>
        <taxon>Malasseziaceae</taxon>
        <taxon>Malassezia</taxon>
    </lineage>
</organism>
<reference evidence="20" key="1">
    <citation type="submission" date="2023-02" db="EMBL/GenBank/DDBJ databases">
        <title>Mating type loci evolution in Malassezia.</title>
        <authorList>
            <person name="Coelho M.A."/>
        </authorList>
    </citation>
    <scope>NUCLEOTIDE SEQUENCE</scope>
    <source>
        <strain evidence="20">CBS 14136</strain>
    </source>
</reference>
<evidence type="ECO:0000313" key="21">
    <source>
        <dbReference type="Proteomes" id="UP001214628"/>
    </source>
</evidence>
<evidence type="ECO:0000256" key="5">
    <source>
        <dbReference type="ARBA" id="ARBA00022664"/>
    </source>
</evidence>
<evidence type="ECO:0000256" key="18">
    <source>
        <dbReference type="SAM" id="MobiDB-lite"/>
    </source>
</evidence>
<comment type="function">
    <text evidence="16">Second step of mRNA capping. Transfer of the GMP moiety of GTP to the 5'-end of RNA via an enzyme-GMP covalent reaction intermediate.</text>
</comment>
<keyword evidence="7 16" id="KW-0548">Nucleotidyltransferase</keyword>
<evidence type="ECO:0000256" key="6">
    <source>
        <dbReference type="ARBA" id="ARBA00022679"/>
    </source>
</evidence>
<comment type="catalytic activity">
    <reaction evidence="14">
        <text>a 5'-end diphospho-ribonucleoside in mRNA + GTP + H(+) = a 5'-end (5'-triphosphoguanosine)-ribonucleoside in mRNA + diphosphate</text>
        <dbReference type="Rhea" id="RHEA:67012"/>
        <dbReference type="Rhea" id="RHEA-COMP:17165"/>
        <dbReference type="Rhea" id="RHEA-COMP:17166"/>
        <dbReference type="ChEBI" id="CHEBI:15378"/>
        <dbReference type="ChEBI" id="CHEBI:33019"/>
        <dbReference type="ChEBI" id="CHEBI:37565"/>
        <dbReference type="ChEBI" id="CHEBI:167616"/>
        <dbReference type="ChEBI" id="CHEBI:167617"/>
        <dbReference type="EC" id="2.7.7.50"/>
    </reaction>
    <physiologicalReaction direction="left-to-right" evidence="14">
        <dbReference type="Rhea" id="RHEA:67013"/>
    </physiologicalReaction>
</comment>
<evidence type="ECO:0000313" key="20">
    <source>
        <dbReference type="EMBL" id="WFD44473.1"/>
    </source>
</evidence>
<dbReference type="PANTHER" id="PTHR10367:SF17">
    <property type="entry name" value="MRNA-CAPPING ENZYME"/>
    <property type="match status" value="1"/>
</dbReference>
<comment type="subunit">
    <text evidence="15">Heterodimer. The mRNA-capping enzyme is composed of two separate chains alpha and beta, respectively a mRNA guanylyltransferase and an mRNA 5'-triphosphate monophosphatase.</text>
</comment>
<dbReference type="Pfam" id="PF03919">
    <property type="entry name" value="mRNA_cap_C"/>
    <property type="match status" value="1"/>
</dbReference>
<dbReference type="GO" id="GO:0006281">
    <property type="term" value="P:DNA repair"/>
    <property type="evidence" value="ECO:0007669"/>
    <property type="project" value="InterPro"/>
</dbReference>
<dbReference type="PROSITE" id="PS50160">
    <property type="entry name" value="DNA_LIGASE_A3"/>
    <property type="match status" value="1"/>
</dbReference>
<keyword evidence="10 16" id="KW-0342">GTP-binding</keyword>
<dbReference type="InterPro" id="IPR012340">
    <property type="entry name" value="NA-bd_OB-fold"/>
</dbReference>
<evidence type="ECO:0000256" key="9">
    <source>
        <dbReference type="ARBA" id="ARBA00023042"/>
    </source>
</evidence>
<keyword evidence="21" id="KW-1185">Reference proteome</keyword>
<dbReference type="Pfam" id="PF01331">
    <property type="entry name" value="mRNA_cap_enzyme"/>
    <property type="match status" value="1"/>
</dbReference>
<protein>
    <recommendedName>
        <fullName evidence="4 16">mRNA-capping enzyme subunit alpha</fullName>
        <ecNumber evidence="3 16">2.7.7.50</ecNumber>
    </recommendedName>
    <alternativeName>
        <fullName evidence="12 16">GTP--RNA guanylyltransferase</fullName>
    </alternativeName>
    <alternativeName>
        <fullName evidence="13 16">mRNA guanylyltransferase</fullName>
    </alternativeName>
</protein>
<feature type="active site" description="N6-GMP-lysine intermediate" evidence="17">
    <location>
        <position position="62"/>
    </location>
</feature>
<name>A0AAF0JF83_9BASI</name>
<evidence type="ECO:0000256" key="11">
    <source>
        <dbReference type="ARBA" id="ARBA00023242"/>
    </source>
</evidence>